<keyword evidence="3 4" id="KW-0539">Nucleus</keyword>
<keyword evidence="8" id="KW-1185">Reference proteome</keyword>
<dbReference type="KEGG" id="bdi:106865709"/>
<dbReference type="InterPro" id="IPR031307">
    <property type="entry name" value="Ninja_fam"/>
</dbReference>
<proteinExistence type="inferred from homology"/>
<evidence type="ECO:0000256" key="3">
    <source>
        <dbReference type="ARBA" id="ARBA00023242"/>
    </source>
</evidence>
<comment type="function">
    <text evidence="4">Acts as a negative regulator of abscisic acid (ABA) response.</text>
</comment>
<dbReference type="InterPro" id="IPR012463">
    <property type="entry name" value="Ninja_motif"/>
</dbReference>
<dbReference type="Gramene" id="KQK22900">
    <property type="protein sequence ID" value="KQK22900"/>
    <property type="gene ID" value="BRADI_1g69955v3"/>
</dbReference>
<evidence type="ECO:0000313" key="6">
    <source>
        <dbReference type="EMBL" id="KQK22900.1"/>
    </source>
</evidence>
<sequence>MEAYSRDFLRAIGEGDDESRRGEEMTGMKMEVDLTLELSLGGRFGLQRRSSERLAGSSSSSAASALAPPVLVDYLSAVRGTRSLSRQGTSWSLADLETELMEEMPGVCTVGLPRTAEGLLYRYKEEEGDVVIACLCHGLFLSPEEFLKHAGAVNVENATHRIMTK</sequence>
<organism evidence="6">
    <name type="scientific">Brachypodium distachyon</name>
    <name type="common">Purple false brome</name>
    <name type="synonym">Trachynia distachya</name>
    <dbReference type="NCBI Taxonomy" id="15368"/>
    <lineage>
        <taxon>Eukaryota</taxon>
        <taxon>Viridiplantae</taxon>
        <taxon>Streptophyta</taxon>
        <taxon>Embryophyta</taxon>
        <taxon>Tracheophyta</taxon>
        <taxon>Spermatophyta</taxon>
        <taxon>Magnoliopsida</taxon>
        <taxon>Liliopsida</taxon>
        <taxon>Poales</taxon>
        <taxon>Poaceae</taxon>
        <taxon>BOP clade</taxon>
        <taxon>Pooideae</taxon>
        <taxon>Stipodae</taxon>
        <taxon>Brachypodieae</taxon>
        <taxon>Brachypodium</taxon>
    </lineage>
</organism>
<evidence type="ECO:0000259" key="5">
    <source>
        <dbReference type="Pfam" id="PF07897"/>
    </source>
</evidence>
<reference evidence="7" key="3">
    <citation type="submission" date="2018-08" db="UniProtKB">
        <authorList>
            <consortium name="EnsemblPlants"/>
        </authorList>
    </citation>
    <scope>IDENTIFICATION</scope>
    <source>
        <strain evidence="7">cv. Bd21</strain>
    </source>
</reference>
<evidence type="ECO:0000256" key="2">
    <source>
        <dbReference type="ARBA" id="ARBA00006081"/>
    </source>
</evidence>
<dbReference type="STRING" id="15368.A0A0Q3KEL2"/>
<evidence type="ECO:0000313" key="7">
    <source>
        <dbReference type="EnsemblPlants" id="KQK22900"/>
    </source>
</evidence>
<dbReference type="PANTHER" id="PTHR31413">
    <property type="entry name" value="AFP HOMOLOG 2"/>
    <property type="match status" value="1"/>
</dbReference>
<dbReference type="EnsemblPlants" id="KQK22900">
    <property type="protein sequence ID" value="KQK22900"/>
    <property type="gene ID" value="BRADI_1g69955v3"/>
</dbReference>
<gene>
    <name evidence="7" type="primary">LOC106865709</name>
    <name evidence="6" type="ORF">BRADI_1g69955v3</name>
</gene>
<reference evidence="6" key="2">
    <citation type="submission" date="2017-06" db="EMBL/GenBank/DDBJ databases">
        <title>WGS assembly of Brachypodium distachyon.</title>
        <authorList>
            <consortium name="The International Brachypodium Initiative"/>
            <person name="Lucas S."/>
            <person name="Harmon-Smith M."/>
            <person name="Lail K."/>
            <person name="Tice H."/>
            <person name="Grimwood J."/>
            <person name="Bruce D."/>
            <person name="Barry K."/>
            <person name="Shu S."/>
            <person name="Lindquist E."/>
            <person name="Wang M."/>
            <person name="Pitluck S."/>
            <person name="Vogel J.P."/>
            <person name="Garvin D.F."/>
            <person name="Mockler T.C."/>
            <person name="Schmutz J."/>
            <person name="Rokhsar D."/>
            <person name="Bevan M.W."/>
        </authorList>
    </citation>
    <scope>NUCLEOTIDE SEQUENCE</scope>
    <source>
        <strain evidence="6">Bd21</strain>
    </source>
</reference>
<dbReference type="EMBL" id="CM000880">
    <property type="protein sequence ID" value="KQK22900.1"/>
    <property type="molecule type" value="Genomic_DNA"/>
</dbReference>
<dbReference type="GO" id="GO:0007165">
    <property type="term" value="P:signal transduction"/>
    <property type="evidence" value="ECO:0007669"/>
    <property type="project" value="InterPro"/>
</dbReference>
<dbReference type="PANTHER" id="PTHR31413:SF49">
    <property type="entry name" value="NINJA-FAMILY PROTEIN MODD"/>
    <property type="match status" value="1"/>
</dbReference>
<feature type="domain" description="Ethylene-responsive binding factor-associated repression" evidence="5">
    <location>
        <begin position="28"/>
        <end position="61"/>
    </location>
</feature>
<protein>
    <recommendedName>
        <fullName evidence="4">Ninja-family protein</fullName>
    </recommendedName>
    <alternativeName>
        <fullName evidence="4">ABI-binding protein</fullName>
    </alternativeName>
</protein>
<comment type="subcellular location">
    <subcellularLocation>
        <location evidence="1 4">Nucleus</location>
    </subcellularLocation>
</comment>
<accession>A0A0Q3KEL2</accession>
<dbReference type="Pfam" id="PF07897">
    <property type="entry name" value="EAR"/>
    <property type="match status" value="1"/>
</dbReference>
<dbReference type="GeneID" id="106865709"/>
<dbReference type="GO" id="GO:0045892">
    <property type="term" value="P:negative regulation of DNA-templated transcription"/>
    <property type="evidence" value="ECO:0000318"/>
    <property type="project" value="GO_Central"/>
</dbReference>
<dbReference type="OrthoDB" id="667358at2759"/>
<dbReference type="GO" id="GO:0005634">
    <property type="term" value="C:nucleus"/>
    <property type="evidence" value="ECO:0000318"/>
    <property type="project" value="GO_Central"/>
</dbReference>
<reference evidence="6 7" key="1">
    <citation type="journal article" date="2010" name="Nature">
        <title>Genome sequencing and analysis of the model grass Brachypodium distachyon.</title>
        <authorList>
            <consortium name="International Brachypodium Initiative"/>
        </authorList>
    </citation>
    <scope>NUCLEOTIDE SEQUENCE [LARGE SCALE GENOMIC DNA]</scope>
    <source>
        <strain evidence="6">Bd21</strain>
        <strain evidence="7">cv. Bd21</strain>
    </source>
</reference>
<comment type="similarity">
    <text evidence="2 4">Belongs to the Ninja family.</text>
</comment>
<evidence type="ECO:0000313" key="8">
    <source>
        <dbReference type="Proteomes" id="UP000008810"/>
    </source>
</evidence>
<dbReference type="RefSeq" id="XP_024316157.1">
    <property type="nucleotide sequence ID" value="XM_024460389.1"/>
</dbReference>
<evidence type="ECO:0000256" key="1">
    <source>
        <dbReference type="ARBA" id="ARBA00004123"/>
    </source>
</evidence>
<dbReference type="RefSeq" id="XP_014751822.1">
    <property type="nucleotide sequence ID" value="XM_014896336.2"/>
</dbReference>
<dbReference type="Proteomes" id="UP000008810">
    <property type="component" value="Chromosome 1"/>
</dbReference>
<dbReference type="AlphaFoldDB" id="A0A0Q3KEL2"/>
<name>A0A0Q3KEL2_BRADI</name>
<evidence type="ECO:0000256" key="4">
    <source>
        <dbReference type="RuleBase" id="RU369029"/>
    </source>
</evidence>